<dbReference type="RefSeq" id="WP_056951934.1">
    <property type="nucleotide sequence ID" value="NZ_AZDJ01000032.1"/>
</dbReference>
<feature type="signal peptide" evidence="2">
    <location>
        <begin position="1"/>
        <end position="19"/>
    </location>
</feature>
<dbReference type="Pfam" id="PF12732">
    <property type="entry name" value="YtxH"/>
    <property type="match status" value="1"/>
</dbReference>
<dbReference type="AlphaFoldDB" id="A0A0R1JQ56"/>
<keyword evidence="2" id="KW-0732">Signal</keyword>
<organism evidence="3 4">
    <name type="scientific">Lacticaseibacillus nasuensis JCM 17158</name>
    <dbReference type="NCBI Taxonomy" id="1291734"/>
    <lineage>
        <taxon>Bacteria</taxon>
        <taxon>Bacillati</taxon>
        <taxon>Bacillota</taxon>
        <taxon>Bacilli</taxon>
        <taxon>Lactobacillales</taxon>
        <taxon>Lactobacillaceae</taxon>
        <taxon>Lacticaseibacillus</taxon>
    </lineage>
</organism>
<dbReference type="Gene3D" id="6.10.140.1430">
    <property type="match status" value="1"/>
</dbReference>
<evidence type="ECO:0000256" key="2">
    <source>
        <dbReference type="SAM" id="SignalP"/>
    </source>
</evidence>
<dbReference type="Proteomes" id="UP000051804">
    <property type="component" value="Unassembled WGS sequence"/>
</dbReference>
<dbReference type="OrthoDB" id="2323760at2"/>
<sequence length="163" mass="17278">MAKGHFLLGFILGGASALAATYLLTPQTSDELKHKWQEKKDDLADRAADYYDYAKDATADWRESAGEFVADLKERAHATPATDLADYDDATAALKDELTAAPEVATDDDFDDIVVDGKSAFAQAKDDFDAATAPADDADAPEAPEAPEAPAAAEPTTPEDPEA</sequence>
<feature type="region of interest" description="Disordered" evidence="1">
    <location>
        <begin position="124"/>
        <end position="163"/>
    </location>
</feature>
<dbReference type="InterPro" id="IPR024623">
    <property type="entry name" value="YtxH"/>
</dbReference>
<dbReference type="STRING" id="1291734.FD02_GL000384"/>
<evidence type="ECO:0000313" key="4">
    <source>
        <dbReference type="Proteomes" id="UP000051804"/>
    </source>
</evidence>
<dbReference type="PATRIC" id="fig|1291734.4.peg.398"/>
<name>A0A0R1JQ56_9LACO</name>
<proteinExistence type="predicted"/>
<comment type="caution">
    <text evidence="3">The sequence shown here is derived from an EMBL/GenBank/DDBJ whole genome shotgun (WGS) entry which is preliminary data.</text>
</comment>
<dbReference type="EMBL" id="AZDJ01000032">
    <property type="protein sequence ID" value="KRK70321.1"/>
    <property type="molecule type" value="Genomic_DNA"/>
</dbReference>
<feature type="chain" id="PRO_5039442125" description="YtxH domain-containing protein" evidence="2">
    <location>
        <begin position="20"/>
        <end position="163"/>
    </location>
</feature>
<keyword evidence="4" id="KW-1185">Reference proteome</keyword>
<evidence type="ECO:0000256" key="1">
    <source>
        <dbReference type="SAM" id="MobiDB-lite"/>
    </source>
</evidence>
<accession>A0A0R1JQ56</accession>
<evidence type="ECO:0008006" key="5">
    <source>
        <dbReference type="Google" id="ProtNLM"/>
    </source>
</evidence>
<reference evidence="3 4" key="1">
    <citation type="journal article" date="2015" name="Genome Announc.">
        <title>Expanding the biotechnology potential of lactobacilli through comparative genomics of 213 strains and associated genera.</title>
        <authorList>
            <person name="Sun Z."/>
            <person name="Harris H.M."/>
            <person name="McCann A."/>
            <person name="Guo C."/>
            <person name="Argimon S."/>
            <person name="Zhang W."/>
            <person name="Yang X."/>
            <person name="Jeffery I.B."/>
            <person name="Cooney J.C."/>
            <person name="Kagawa T.F."/>
            <person name="Liu W."/>
            <person name="Song Y."/>
            <person name="Salvetti E."/>
            <person name="Wrobel A."/>
            <person name="Rasinkangas P."/>
            <person name="Parkhill J."/>
            <person name="Rea M.C."/>
            <person name="O'Sullivan O."/>
            <person name="Ritari J."/>
            <person name="Douillard F.P."/>
            <person name="Paul Ross R."/>
            <person name="Yang R."/>
            <person name="Briner A.E."/>
            <person name="Felis G.E."/>
            <person name="de Vos W.M."/>
            <person name="Barrangou R."/>
            <person name="Klaenhammer T.R."/>
            <person name="Caufield P.W."/>
            <person name="Cui Y."/>
            <person name="Zhang H."/>
            <person name="O'Toole P.W."/>
        </authorList>
    </citation>
    <scope>NUCLEOTIDE SEQUENCE [LARGE SCALE GENOMIC DNA]</scope>
    <source>
        <strain evidence="3 4">JCM 17158</strain>
    </source>
</reference>
<gene>
    <name evidence="3" type="ORF">FD02_GL000384</name>
</gene>
<evidence type="ECO:0000313" key="3">
    <source>
        <dbReference type="EMBL" id="KRK70321.1"/>
    </source>
</evidence>
<feature type="compositionally biased region" description="Low complexity" evidence="1">
    <location>
        <begin position="143"/>
        <end position="156"/>
    </location>
</feature>
<protein>
    <recommendedName>
        <fullName evidence="5">YtxH domain-containing protein</fullName>
    </recommendedName>
</protein>